<dbReference type="AlphaFoldDB" id="A0A8D8I9Z6"/>
<evidence type="ECO:0000313" key="3">
    <source>
        <dbReference type="EMBL" id="CAG6549349.1"/>
    </source>
</evidence>
<feature type="region of interest" description="Disordered" evidence="1">
    <location>
        <begin position="65"/>
        <end position="105"/>
    </location>
</feature>
<feature type="transmembrane region" description="Helical" evidence="2">
    <location>
        <begin position="6"/>
        <end position="24"/>
    </location>
</feature>
<accession>A0A8D8I9Z6</accession>
<sequence length="105" mass="11468">MSVLNRLVIVRLIKCFGILFGILYDQLNMLRLVGFGTLGYGDTAGIIAHPFIGCTPRTVFRTGAGHEEERSAQMAYPGPFFSSSSNGSRQPPPEPSFIGFSELEL</sequence>
<dbReference type="EMBL" id="HBUE01240652">
    <property type="protein sequence ID" value="CAG6549349.1"/>
    <property type="molecule type" value="Transcribed_RNA"/>
</dbReference>
<evidence type="ECO:0000256" key="2">
    <source>
        <dbReference type="SAM" id="Phobius"/>
    </source>
</evidence>
<dbReference type="EMBL" id="HBUE01347701">
    <property type="protein sequence ID" value="CAG6601618.1"/>
    <property type="molecule type" value="Transcribed_RNA"/>
</dbReference>
<keyword evidence="2" id="KW-0812">Transmembrane</keyword>
<keyword evidence="2" id="KW-1133">Transmembrane helix</keyword>
<evidence type="ECO:0000256" key="1">
    <source>
        <dbReference type="SAM" id="MobiDB-lite"/>
    </source>
</evidence>
<protein>
    <submittedName>
        <fullName evidence="3">(northern house mosquito) hypothetical protein</fullName>
    </submittedName>
</protein>
<organism evidence="3">
    <name type="scientific">Culex pipiens</name>
    <name type="common">House mosquito</name>
    <dbReference type="NCBI Taxonomy" id="7175"/>
    <lineage>
        <taxon>Eukaryota</taxon>
        <taxon>Metazoa</taxon>
        <taxon>Ecdysozoa</taxon>
        <taxon>Arthropoda</taxon>
        <taxon>Hexapoda</taxon>
        <taxon>Insecta</taxon>
        <taxon>Pterygota</taxon>
        <taxon>Neoptera</taxon>
        <taxon>Endopterygota</taxon>
        <taxon>Diptera</taxon>
        <taxon>Nematocera</taxon>
        <taxon>Culicoidea</taxon>
        <taxon>Culicidae</taxon>
        <taxon>Culicinae</taxon>
        <taxon>Culicini</taxon>
        <taxon>Culex</taxon>
        <taxon>Culex</taxon>
    </lineage>
</organism>
<reference evidence="3" key="1">
    <citation type="submission" date="2021-05" db="EMBL/GenBank/DDBJ databases">
        <authorList>
            <person name="Alioto T."/>
            <person name="Alioto T."/>
            <person name="Gomez Garrido J."/>
        </authorList>
    </citation>
    <scope>NUCLEOTIDE SEQUENCE</scope>
</reference>
<name>A0A8D8I9Z6_CULPI</name>
<keyword evidence="2" id="KW-0472">Membrane</keyword>
<proteinExistence type="predicted"/>
<feature type="compositionally biased region" description="Low complexity" evidence="1">
    <location>
        <begin position="77"/>
        <end position="89"/>
    </location>
</feature>